<dbReference type="InterPro" id="IPR007833">
    <property type="entry name" value="Capsule_polysaccharide_synth"/>
</dbReference>
<name>A0A6J4SW97_9SPHN</name>
<organism evidence="1">
    <name type="scientific">uncultured Sphingomonas sp</name>
    <dbReference type="NCBI Taxonomy" id="158754"/>
    <lineage>
        <taxon>Bacteria</taxon>
        <taxon>Pseudomonadati</taxon>
        <taxon>Pseudomonadota</taxon>
        <taxon>Alphaproteobacteria</taxon>
        <taxon>Sphingomonadales</taxon>
        <taxon>Sphingomonadaceae</taxon>
        <taxon>Sphingomonas</taxon>
        <taxon>environmental samples</taxon>
    </lineage>
</organism>
<dbReference type="AlphaFoldDB" id="A0A6J4SW97"/>
<proteinExistence type="predicted"/>
<gene>
    <name evidence="1" type="ORF">AVDCRST_MAG62-308</name>
</gene>
<dbReference type="EMBL" id="CADCWB010000041">
    <property type="protein sequence ID" value="CAA9507317.1"/>
    <property type="molecule type" value="Genomic_DNA"/>
</dbReference>
<reference evidence="1" key="1">
    <citation type="submission" date="2020-02" db="EMBL/GenBank/DDBJ databases">
        <authorList>
            <person name="Meier V. D."/>
        </authorList>
    </citation>
    <scope>NUCLEOTIDE SEQUENCE</scope>
    <source>
        <strain evidence="1">AVDCRST_MAG62</strain>
    </source>
</reference>
<dbReference type="Pfam" id="PF05159">
    <property type="entry name" value="Capsule_synth"/>
    <property type="match status" value="1"/>
</dbReference>
<protein>
    <submittedName>
        <fullName evidence="1">Capsular polysaccharide export system protein KpsS</fullName>
    </submittedName>
</protein>
<accession>A0A6J4SW97</accession>
<dbReference type="GO" id="GO:0015774">
    <property type="term" value="P:polysaccharide transport"/>
    <property type="evidence" value="ECO:0007669"/>
    <property type="project" value="InterPro"/>
</dbReference>
<dbReference type="CDD" id="cd16441">
    <property type="entry name" value="beta_Kdo_transferase_KpsS"/>
    <property type="match status" value="1"/>
</dbReference>
<sequence length="438" mass="49369">MSPHDLPADRRSFLFLQGPPGPLFHRLAAVLRERDVTVHRINICGGDRADWPDKAVDFRQRFTDWPVFVDRFLRQEKITDILLFGDCRPFHVVARRIASMRGIRTHVLEEGYLRPHWMTFELEGVNAHSRLQREKNWFLEQARGLPDDDALPPVTASFRRRARDATRHYTAVHMGALAYPHYRTHRSVLPVVEGLGWIWKYAVGRARERAAERVVADLSRKRFFLLPLQLSGDYQIRSHSPFPTMPAAADYVLESFAAHAPPDAHLLVKTHPLDCSFFNWKGFVRRRARKLGIADRVHYADGGDLEELAAETAGMICVNSTSATLALQVDTPVCVLGEAIYKVPGLVFDGHVDDFWIDPPPPEPGLYEAFRRVLLRECLIRGGLASESAVTTLVASMTEKLLERAPRREGSPANQSSTLAKCAAHEGGLKDAMRSSCA</sequence>
<evidence type="ECO:0000313" key="1">
    <source>
        <dbReference type="EMBL" id="CAA9507317.1"/>
    </source>
</evidence>
<dbReference type="GO" id="GO:0000271">
    <property type="term" value="P:polysaccharide biosynthetic process"/>
    <property type="evidence" value="ECO:0007669"/>
    <property type="project" value="InterPro"/>
</dbReference>